<sequence>MEVIPLSVALPVMGAIILCVWAVHRAITPPETAKSTPGLPVYPETTKELILSVRYLLCGFAAGLPVSSYIRVGGSPVSNSNLRALVSTSARRSIGSTLALSSLISTVARHPTSSARLLHPSALTWSVIHCLHLRTTLLWLHLIPSSLWLHWAPPSLRLHLGPLSLQIHRGLLDPRLGCQSHRLCPGPLDPQCQLGSAALRLCPGVLLCLRQSAHWSCQPFLHHGSSFHWLHRGPPSWLQPGSCLHPPWFLPLCAPPWTVFVVLLQFFAPDCRAVCPSLSVSA</sequence>
<dbReference type="RefSeq" id="XP_042568427.1">
    <property type="nucleotide sequence ID" value="XM_042712493.1"/>
</dbReference>
<organism evidence="1">
    <name type="scientific">Cyprinus carpio</name>
    <name type="common">Common carp</name>
    <dbReference type="NCBI Taxonomy" id="7962"/>
    <lineage>
        <taxon>Eukaryota</taxon>
        <taxon>Metazoa</taxon>
        <taxon>Chordata</taxon>
        <taxon>Craniata</taxon>
        <taxon>Vertebrata</taxon>
        <taxon>Euteleostomi</taxon>
        <taxon>Actinopterygii</taxon>
        <taxon>Neopterygii</taxon>
        <taxon>Teleostei</taxon>
        <taxon>Ostariophysi</taxon>
        <taxon>Cypriniformes</taxon>
        <taxon>Cyprinidae</taxon>
        <taxon>Cyprininae</taxon>
        <taxon>Cyprinus</taxon>
    </lineage>
</organism>
<protein>
    <submittedName>
        <fullName evidence="1">Uncharacterized protein LOC122135046</fullName>
    </submittedName>
</protein>
<accession>A0A9Q9VNS8</accession>
<dbReference type="Proteomes" id="UP001155660">
    <property type="component" value="Chromosome A22"/>
</dbReference>
<gene>
    <name evidence="1" type="primary">LOC122135046</name>
</gene>
<dbReference type="KEGG" id="ccar:122135046"/>
<dbReference type="AlphaFoldDB" id="A0A9Q9VNS8"/>
<name>A0A9Q9VNS8_CYPCA</name>
<reference evidence="1" key="1">
    <citation type="submission" date="2025-08" db="UniProtKB">
        <authorList>
            <consortium name="RefSeq"/>
        </authorList>
    </citation>
    <scope>IDENTIFICATION</scope>
    <source>
        <tissue evidence="1">Muscle</tissue>
    </source>
</reference>
<proteinExistence type="predicted"/>
<dbReference type="GeneID" id="122135046"/>
<evidence type="ECO:0000313" key="1">
    <source>
        <dbReference type="RefSeq" id="XP_042568427.1"/>
    </source>
</evidence>